<evidence type="ECO:0000313" key="2">
    <source>
        <dbReference type="Proteomes" id="UP000325292"/>
    </source>
</evidence>
<dbReference type="Pfam" id="PF07592">
    <property type="entry name" value="DDE_Tnp_ISAZ013"/>
    <property type="match status" value="1"/>
</dbReference>
<accession>A0ABM6RMU6</accession>
<evidence type="ECO:0000313" key="1">
    <source>
        <dbReference type="EMBL" id="AUW92669.1"/>
    </source>
</evidence>
<sequence>MVQCIAHTRTRRGGLGRAELDEREYEKGRKVDDDTFDALNIVRQDFHGEWNYVVKPQPKS</sequence>
<reference evidence="1 2" key="1">
    <citation type="journal article" date="2019" name="Sci. Rep.">
        <title>Sulfobacillus thermotolerans: new insights into resistance and metabolic capacities of acidophilic chemolithotrophs.</title>
        <authorList>
            <person name="Panyushkina A.E."/>
            <person name="Babenko V.V."/>
            <person name="Nikitina A.S."/>
            <person name="Selezneva O.V."/>
            <person name="Tsaplina I.A."/>
            <person name="Letarova M.A."/>
            <person name="Kostryukova E.S."/>
            <person name="Letarov A.V."/>
        </authorList>
    </citation>
    <scope>NUCLEOTIDE SEQUENCE [LARGE SCALE GENOMIC DNA]</scope>
    <source>
        <strain evidence="1 2">Kr1</strain>
    </source>
</reference>
<dbReference type="Proteomes" id="UP000325292">
    <property type="component" value="Chromosome"/>
</dbReference>
<proteinExistence type="predicted"/>
<dbReference type="InterPro" id="IPR011518">
    <property type="entry name" value="Transposase_36"/>
</dbReference>
<name>A0ABM6RMU6_9FIRM</name>
<organism evidence="1 2">
    <name type="scientific">Sulfobacillus thermotolerans</name>
    <dbReference type="NCBI Taxonomy" id="338644"/>
    <lineage>
        <taxon>Bacteria</taxon>
        <taxon>Bacillati</taxon>
        <taxon>Bacillota</taxon>
        <taxon>Clostridia</taxon>
        <taxon>Eubacteriales</taxon>
        <taxon>Clostridiales Family XVII. Incertae Sedis</taxon>
        <taxon>Sulfobacillus</taxon>
    </lineage>
</organism>
<gene>
    <name evidence="1" type="ORF">BXT84_00780</name>
</gene>
<dbReference type="EMBL" id="CP019454">
    <property type="protein sequence ID" value="AUW92669.1"/>
    <property type="molecule type" value="Genomic_DNA"/>
</dbReference>
<evidence type="ECO:0008006" key="3">
    <source>
        <dbReference type="Google" id="ProtNLM"/>
    </source>
</evidence>
<protein>
    <recommendedName>
        <fullName evidence="3">ISAzo13 family transposase</fullName>
    </recommendedName>
</protein>
<keyword evidence="2" id="KW-1185">Reference proteome</keyword>